<dbReference type="EMBL" id="MT732474">
    <property type="protein sequence ID" value="QQV91503.1"/>
    <property type="molecule type" value="Genomic_DNA"/>
</dbReference>
<keyword evidence="2" id="KW-1185">Reference proteome</keyword>
<evidence type="ECO:0000313" key="2">
    <source>
        <dbReference type="Proteomes" id="UP000693868"/>
    </source>
</evidence>
<gene>
    <name evidence="1" type="ORF">Gundel1_68</name>
</gene>
<sequence length="182" mass="21351">MIYVTDNFLPEQDFKKLQDYCYSNDFKIHDTGEKEFLVLPTPKELLPQLKQQGLEISLSFIRKAHKDFDTDLRIHCDSIINGKQTVMASVLYINKAEGVTQNGTRFYNHKIYGPKLEADDPKIFDDLISNHSEIKENWEPTDKVYSKPNRLLVYDALKFHSKWPQVIEEGERMVLVTFYTDK</sequence>
<reference evidence="1" key="1">
    <citation type="submission" date="2020-07" db="EMBL/GenBank/DDBJ databases">
        <title>Highly diverse flavobacterial phages as mortality factor during North Sea spring blooms.</title>
        <authorList>
            <person name="Bartlau N."/>
            <person name="Wichels A."/>
            <person name="Krohne G."/>
            <person name="Adriaenssens E.M."/>
            <person name="Heins A."/>
            <person name="Fuchs B.M."/>
            <person name="Amann R."/>
            <person name="Moraru C."/>
        </authorList>
    </citation>
    <scope>NUCLEOTIDE SEQUENCE</scope>
</reference>
<name>A0A8E4ZK71_9CAUD</name>
<evidence type="ECO:0000313" key="1">
    <source>
        <dbReference type="EMBL" id="QQV91503.1"/>
    </source>
</evidence>
<protein>
    <recommendedName>
        <fullName evidence="3">Prolyl 4-hydroxylase alpha subunit Fe(2+) 2OG dioxygenase domain-containing protein</fullName>
    </recommendedName>
</protein>
<proteinExistence type="predicted"/>
<dbReference type="Proteomes" id="UP000693868">
    <property type="component" value="Segment"/>
</dbReference>
<evidence type="ECO:0008006" key="3">
    <source>
        <dbReference type="Google" id="ProtNLM"/>
    </source>
</evidence>
<accession>A0A8E4ZK71</accession>
<organism evidence="1 2">
    <name type="scientific">Tenacibaculum phage Gundel_1</name>
    <dbReference type="NCBI Taxonomy" id="2745672"/>
    <lineage>
        <taxon>Viruses</taxon>
        <taxon>Duplodnaviria</taxon>
        <taxon>Heunggongvirae</taxon>
        <taxon>Uroviricota</taxon>
        <taxon>Caudoviricetes</taxon>
        <taxon>Pachyviridae</taxon>
        <taxon>Gundelvirus</taxon>
        <taxon>Gundelvirus Gundel</taxon>
    </lineage>
</organism>